<comment type="caution">
    <text evidence="1">The sequence shown here is derived from an EMBL/GenBank/DDBJ whole genome shotgun (WGS) entry which is preliminary data.</text>
</comment>
<gene>
    <name evidence="1" type="ORF">ATO67_21660</name>
</gene>
<proteinExistence type="predicted"/>
<dbReference type="OrthoDB" id="7301503at2"/>
<organism evidence="1 2">
    <name type="scientific">Agrobacterium bohemicum</name>
    <dbReference type="NCBI Taxonomy" id="2052828"/>
    <lineage>
        <taxon>Bacteria</taxon>
        <taxon>Pseudomonadati</taxon>
        <taxon>Pseudomonadota</taxon>
        <taxon>Alphaproteobacteria</taxon>
        <taxon>Hyphomicrobiales</taxon>
        <taxon>Rhizobiaceae</taxon>
        <taxon>Rhizobium/Agrobacterium group</taxon>
        <taxon>Agrobacterium</taxon>
    </lineage>
</organism>
<keyword evidence="2" id="KW-1185">Reference proteome</keyword>
<dbReference type="InterPro" id="IPR029044">
    <property type="entry name" value="Nucleotide-diphossugar_trans"/>
</dbReference>
<dbReference type="AlphaFoldDB" id="A0A135P6I6"/>
<evidence type="ECO:0000313" key="2">
    <source>
        <dbReference type="Proteomes" id="UP000070498"/>
    </source>
</evidence>
<dbReference type="STRING" id="2052828.ATO67_21660"/>
<name>A0A135P6I6_9HYPH</name>
<dbReference type="RefSeq" id="WP_067653880.1">
    <property type="nucleotide sequence ID" value="NZ_KQ961039.1"/>
</dbReference>
<dbReference type="SUPFAM" id="SSF53448">
    <property type="entry name" value="Nucleotide-diphospho-sugar transferases"/>
    <property type="match status" value="1"/>
</dbReference>
<protein>
    <recommendedName>
        <fullName evidence="3">MobA-like NTP transferase domain-containing protein</fullName>
    </recommendedName>
</protein>
<dbReference type="EMBL" id="LNUW01000010">
    <property type="protein sequence ID" value="KXG86996.1"/>
    <property type="molecule type" value="Genomic_DNA"/>
</dbReference>
<evidence type="ECO:0000313" key="1">
    <source>
        <dbReference type="EMBL" id="KXG86996.1"/>
    </source>
</evidence>
<evidence type="ECO:0008006" key="3">
    <source>
        <dbReference type="Google" id="ProtNLM"/>
    </source>
</evidence>
<sequence length="231" mass="25294">MKCIVPLAGPDLWTNEYGFRPCVDLNGTPLIEAALGRRAWADRLSGADYIFVVREVDKLDDLRGYLQRTWPRCQIVTLSNLTGGALFSALAAMALVAPDEPVIIDLADILFSDGPDDPEALFSTQGYGAIVPVFTSTESCYSYLEIVEGVVTRAREKDVISDHASAGVYMFRNMQVFLRAAVHNIDERVSISHRGVLFICPMVNGVIADGHAVAAPHIDDCQPVGKIFHQK</sequence>
<accession>A0A135P6I6</accession>
<dbReference type="Proteomes" id="UP000070498">
    <property type="component" value="Unassembled WGS sequence"/>
</dbReference>
<dbReference type="Gene3D" id="3.90.550.10">
    <property type="entry name" value="Spore Coat Polysaccharide Biosynthesis Protein SpsA, Chain A"/>
    <property type="match status" value="1"/>
</dbReference>
<reference evidence="1 2" key="1">
    <citation type="submission" date="2015-11" db="EMBL/GenBank/DDBJ databases">
        <title>Draft genome sequence of Agrobacterium sp. R89-1.</title>
        <authorList>
            <person name="Zahradnik J."/>
            <person name="Kyslikova E."/>
            <person name="Palyzova A."/>
            <person name="Kyslik P."/>
        </authorList>
    </citation>
    <scope>NUCLEOTIDE SEQUENCE [LARGE SCALE GENOMIC DNA]</scope>
    <source>
        <strain evidence="1 2">R89-1</strain>
    </source>
</reference>